<gene>
    <name evidence="1" type="ordered locus">AciX9_1811</name>
</gene>
<sequence length="81" mass="8805">MASKTYAYEQILIAQTALKAAANPWTEEFPLPTIIGMLSDEIAALRQSGFSDESIAALIQKSSGIDLTAETLTSQYARPKR</sequence>
<dbReference type="EMBL" id="CP002480">
    <property type="protein sequence ID" value="ADW68859.1"/>
    <property type="molecule type" value="Genomic_DNA"/>
</dbReference>
<accession>E8WZH1</accession>
<dbReference type="RefSeq" id="WP_013580178.1">
    <property type="nucleotide sequence ID" value="NC_015064.1"/>
</dbReference>
<dbReference type="STRING" id="1198114.AciX9_1811"/>
<name>E8WZH1_GRATM</name>
<dbReference type="HOGENOM" id="CLU_2569059_0_0_0"/>
<keyword evidence="2" id="KW-1185">Reference proteome</keyword>
<dbReference type="AlphaFoldDB" id="E8WZH1"/>
<proteinExistence type="predicted"/>
<protein>
    <submittedName>
        <fullName evidence="1">Uncharacterized protein</fullName>
    </submittedName>
</protein>
<evidence type="ECO:0000313" key="2">
    <source>
        <dbReference type="Proteomes" id="UP000000343"/>
    </source>
</evidence>
<dbReference type="PaxDb" id="1198114-AciX9_1811"/>
<dbReference type="KEGG" id="acm:AciX9_1811"/>
<dbReference type="Proteomes" id="UP000000343">
    <property type="component" value="Chromosome"/>
</dbReference>
<reference evidence="2" key="1">
    <citation type="submission" date="2011-01" db="EMBL/GenBank/DDBJ databases">
        <title>Complete sequence of chromosome of Acidobacterium sp. MP5ACTX9.</title>
        <authorList>
            <consortium name="US DOE Joint Genome Institute"/>
            <person name="Lucas S."/>
            <person name="Copeland A."/>
            <person name="Lapidus A."/>
            <person name="Cheng J.-F."/>
            <person name="Goodwin L."/>
            <person name="Pitluck S."/>
            <person name="Teshima H."/>
            <person name="Detter J.C."/>
            <person name="Han C."/>
            <person name="Tapia R."/>
            <person name="Land M."/>
            <person name="Hauser L."/>
            <person name="Kyrpides N."/>
            <person name="Ivanova N."/>
            <person name="Ovchinnikova G."/>
            <person name="Pagani I."/>
            <person name="Rawat S.R."/>
            <person name="Mannisto M."/>
            <person name="Haggblom M.M."/>
            <person name="Woyke T."/>
        </authorList>
    </citation>
    <scope>NUCLEOTIDE SEQUENCE [LARGE SCALE GENOMIC DNA]</scope>
    <source>
        <strain evidence="2">MP5ACTX9</strain>
    </source>
</reference>
<organism evidence="2">
    <name type="scientific">Granulicella tundricola (strain ATCC BAA-1859 / DSM 23138 / MP5ACTX9)</name>
    <dbReference type="NCBI Taxonomy" id="1198114"/>
    <lineage>
        <taxon>Bacteria</taxon>
        <taxon>Pseudomonadati</taxon>
        <taxon>Acidobacteriota</taxon>
        <taxon>Terriglobia</taxon>
        <taxon>Terriglobales</taxon>
        <taxon>Acidobacteriaceae</taxon>
        <taxon>Granulicella</taxon>
    </lineage>
</organism>
<evidence type="ECO:0000313" key="1">
    <source>
        <dbReference type="EMBL" id="ADW68859.1"/>
    </source>
</evidence>